<protein>
    <submittedName>
        <fullName evidence="1">Uncharacterized protein</fullName>
    </submittedName>
</protein>
<organism evidence="1 2">
    <name type="scientific">Ameca splendens</name>
    <dbReference type="NCBI Taxonomy" id="208324"/>
    <lineage>
        <taxon>Eukaryota</taxon>
        <taxon>Metazoa</taxon>
        <taxon>Chordata</taxon>
        <taxon>Craniata</taxon>
        <taxon>Vertebrata</taxon>
        <taxon>Euteleostomi</taxon>
        <taxon>Actinopterygii</taxon>
        <taxon>Neopterygii</taxon>
        <taxon>Teleostei</taxon>
        <taxon>Neoteleostei</taxon>
        <taxon>Acanthomorphata</taxon>
        <taxon>Ovalentaria</taxon>
        <taxon>Atherinomorphae</taxon>
        <taxon>Cyprinodontiformes</taxon>
        <taxon>Goodeidae</taxon>
        <taxon>Ameca</taxon>
    </lineage>
</organism>
<gene>
    <name evidence="1" type="ORF">AMECASPLE_027908</name>
</gene>
<dbReference type="EMBL" id="JAHRIP010050032">
    <property type="protein sequence ID" value="MEQ2300651.1"/>
    <property type="molecule type" value="Genomic_DNA"/>
</dbReference>
<feature type="non-terminal residue" evidence="1">
    <location>
        <position position="106"/>
    </location>
</feature>
<keyword evidence="2" id="KW-1185">Reference proteome</keyword>
<evidence type="ECO:0000313" key="2">
    <source>
        <dbReference type="Proteomes" id="UP001469553"/>
    </source>
</evidence>
<proteinExistence type="predicted"/>
<sequence length="106" mass="12284">MVLLGKIRRSSEAYNPQQSVQVAVRSWTPLVDIGEEVQQFPGRSLNERWIRRFLMMTTSSQWYSCLPMRTHRHGFLLRRRTSPSCSRTPTHHDAAAHVLHSQDGVL</sequence>
<comment type="caution">
    <text evidence="1">The sequence shown here is derived from an EMBL/GenBank/DDBJ whole genome shotgun (WGS) entry which is preliminary data.</text>
</comment>
<dbReference type="Proteomes" id="UP001469553">
    <property type="component" value="Unassembled WGS sequence"/>
</dbReference>
<name>A0ABV0Z3U4_9TELE</name>
<accession>A0ABV0Z3U4</accession>
<evidence type="ECO:0000313" key="1">
    <source>
        <dbReference type="EMBL" id="MEQ2300651.1"/>
    </source>
</evidence>
<reference evidence="1 2" key="1">
    <citation type="submission" date="2021-06" db="EMBL/GenBank/DDBJ databases">
        <authorList>
            <person name="Palmer J.M."/>
        </authorList>
    </citation>
    <scope>NUCLEOTIDE SEQUENCE [LARGE SCALE GENOMIC DNA]</scope>
    <source>
        <strain evidence="1 2">AS_MEX2019</strain>
        <tissue evidence="1">Muscle</tissue>
    </source>
</reference>